<organism evidence="2">
    <name type="scientific">uncultured Cytophagales bacterium</name>
    <dbReference type="NCBI Taxonomy" id="158755"/>
    <lineage>
        <taxon>Bacteria</taxon>
        <taxon>Pseudomonadati</taxon>
        <taxon>Bacteroidota</taxon>
        <taxon>Sphingobacteriia</taxon>
        <taxon>Sphingobacteriales</taxon>
        <taxon>environmental samples</taxon>
    </lineage>
</organism>
<feature type="chain" id="PRO_5026936528" description="Outer membrane protein beta-barrel domain-containing protein" evidence="1">
    <location>
        <begin position="28"/>
        <end position="293"/>
    </location>
</feature>
<sequence length="293" mass="32679">MQGKSFTRPCGLCLAILLGLAGLPARSQTAFYIPKSLITPVHTHQGELHLSVGRGGGYDANVSYAFSRHFAAFATGTLKQQTEARPSLFGGNTYDITRNDYALKAGVGVFKLTRSRVFHLLESYAGLGMYRANNYVFNREHPEWGRDYTQARFWNVFWQLQASSKFGRAEFTAAVRLAYSRYPHLYTWETDKGADVWDRYENLGFYTVDPVVGKSLVLGRLKLNLQAGLSIVLDKARATEVSSRPSSSGIIVTAERKSIPHLLGAVLFRGAVQYNFDLRKAENRARPAIGARE</sequence>
<keyword evidence="1" id="KW-0732">Signal</keyword>
<evidence type="ECO:0008006" key="3">
    <source>
        <dbReference type="Google" id="ProtNLM"/>
    </source>
</evidence>
<reference evidence="2" key="1">
    <citation type="submission" date="2020-02" db="EMBL/GenBank/DDBJ databases">
        <authorList>
            <person name="Meier V. D."/>
        </authorList>
    </citation>
    <scope>NUCLEOTIDE SEQUENCE</scope>
    <source>
        <strain evidence="2">AVDCRST_MAG56</strain>
    </source>
</reference>
<proteinExistence type="predicted"/>
<name>A0A6J4IKL6_9SPHI</name>
<dbReference type="EMBL" id="CADCTQ010000193">
    <property type="protein sequence ID" value="CAA9254284.1"/>
    <property type="molecule type" value="Genomic_DNA"/>
</dbReference>
<gene>
    <name evidence="2" type="ORF">AVDCRST_MAG56-2137</name>
</gene>
<evidence type="ECO:0000256" key="1">
    <source>
        <dbReference type="SAM" id="SignalP"/>
    </source>
</evidence>
<evidence type="ECO:0000313" key="2">
    <source>
        <dbReference type="EMBL" id="CAA9254284.1"/>
    </source>
</evidence>
<feature type="signal peptide" evidence="1">
    <location>
        <begin position="1"/>
        <end position="27"/>
    </location>
</feature>
<accession>A0A6J4IKL6</accession>
<protein>
    <recommendedName>
        <fullName evidence="3">Outer membrane protein beta-barrel domain-containing protein</fullName>
    </recommendedName>
</protein>
<dbReference type="AlphaFoldDB" id="A0A6J4IKL6"/>